<keyword evidence="2" id="KW-1185">Reference proteome</keyword>
<evidence type="ECO:0000313" key="2">
    <source>
        <dbReference type="Proteomes" id="UP001496627"/>
    </source>
</evidence>
<evidence type="ECO:0000313" key="1">
    <source>
        <dbReference type="EMBL" id="MEQ1407869.1"/>
    </source>
</evidence>
<name>A0ABV0MA56_9HYPH</name>
<proteinExistence type="predicted"/>
<accession>A0ABV0MA56</accession>
<dbReference type="Proteomes" id="UP001496627">
    <property type="component" value="Unassembled WGS sequence"/>
</dbReference>
<protein>
    <submittedName>
        <fullName evidence="1">Uncharacterized protein</fullName>
    </submittedName>
</protein>
<dbReference type="RefSeq" id="WP_348864216.1">
    <property type="nucleotide sequence ID" value="NZ_JBEAAL010000021.1"/>
</dbReference>
<organism evidence="1 2">
    <name type="scientific">Neorhizobium phenanthreniclasticum</name>
    <dbReference type="NCBI Taxonomy" id="3157917"/>
    <lineage>
        <taxon>Bacteria</taxon>
        <taxon>Pseudomonadati</taxon>
        <taxon>Pseudomonadota</taxon>
        <taxon>Alphaproteobacteria</taxon>
        <taxon>Hyphomicrobiales</taxon>
        <taxon>Rhizobiaceae</taxon>
        <taxon>Rhizobium/Agrobacterium group</taxon>
        <taxon>Neorhizobium</taxon>
    </lineage>
</organism>
<gene>
    <name evidence="1" type="ORF">ABK249_23380</name>
</gene>
<sequence>GAIAFGCNAANFRACARGRTMPGGDQIVDLRQRAKRRKLMKKSWKKPTMCTVAVGMEMSRYYSADLKAKK</sequence>
<reference evidence="1 2" key="1">
    <citation type="submission" date="2024-05" db="EMBL/GenBank/DDBJ databases">
        <title>Neorhizobium sp. Rsf11, a plant growth promoting and heavy metal resistant PAH-degrader.</title>
        <authorList>
            <person name="Golubev S.N."/>
            <person name="Muratova A.Y."/>
            <person name="Markelova M.I."/>
        </authorList>
    </citation>
    <scope>NUCLEOTIDE SEQUENCE [LARGE SCALE GENOMIC DNA]</scope>
    <source>
        <strain evidence="1 2">Rsf11</strain>
    </source>
</reference>
<feature type="non-terminal residue" evidence="1">
    <location>
        <position position="1"/>
    </location>
</feature>
<dbReference type="EMBL" id="JBEAAL010000021">
    <property type="protein sequence ID" value="MEQ1407869.1"/>
    <property type="molecule type" value="Genomic_DNA"/>
</dbReference>
<comment type="caution">
    <text evidence="1">The sequence shown here is derived from an EMBL/GenBank/DDBJ whole genome shotgun (WGS) entry which is preliminary data.</text>
</comment>